<dbReference type="PANTHER" id="PTHR34046">
    <property type="entry name" value="OS06G0218800 PROTEIN"/>
    <property type="match status" value="1"/>
</dbReference>
<comment type="caution">
    <text evidence="2">The sequence shown here is derived from an EMBL/GenBank/DDBJ whole genome shotgun (WGS) entry which is preliminary data.</text>
</comment>
<evidence type="ECO:0000313" key="3">
    <source>
        <dbReference type="Proteomes" id="UP000249390"/>
    </source>
</evidence>
<evidence type="ECO:0000256" key="1">
    <source>
        <dbReference type="SAM" id="MobiDB-lite"/>
    </source>
</evidence>
<reference evidence="2 3" key="1">
    <citation type="submission" date="2018-06" db="EMBL/GenBank/DDBJ databases">
        <title>The Genome of Cuscuta australis (Dodder) Provides Insight into the Evolution of Plant Parasitism.</title>
        <authorList>
            <person name="Liu H."/>
        </authorList>
    </citation>
    <scope>NUCLEOTIDE SEQUENCE [LARGE SCALE GENOMIC DNA]</scope>
    <source>
        <strain evidence="3">cv. Yunnan</strain>
        <tissue evidence="2">Vines</tissue>
    </source>
</reference>
<accession>A0A328DIN4</accession>
<organism evidence="2 3">
    <name type="scientific">Cuscuta australis</name>
    <dbReference type="NCBI Taxonomy" id="267555"/>
    <lineage>
        <taxon>Eukaryota</taxon>
        <taxon>Viridiplantae</taxon>
        <taxon>Streptophyta</taxon>
        <taxon>Embryophyta</taxon>
        <taxon>Tracheophyta</taxon>
        <taxon>Spermatophyta</taxon>
        <taxon>Magnoliopsida</taxon>
        <taxon>eudicotyledons</taxon>
        <taxon>Gunneridae</taxon>
        <taxon>Pentapetalae</taxon>
        <taxon>asterids</taxon>
        <taxon>lamiids</taxon>
        <taxon>Solanales</taxon>
        <taxon>Convolvulaceae</taxon>
        <taxon>Cuscuteae</taxon>
        <taxon>Cuscuta</taxon>
        <taxon>Cuscuta subgen. Grammica</taxon>
        <taxon>Cuscuta sect. Cleistogrammica</taxon>
    </lineage>
</organism>
<dbReference type="EMBL" id="NQVE01000129">
    <property type="protein sequence ID" value="RAL45655.1"/>
    <property type="molecule type" value="Genomic_DNA"/>
</dbReference>
<sequence>MEAARRRSRTSSSGQTVCRKHPKHRQSPGVCSACVAEKLSKLLNGAVSRTDNMHSRSGNGFYSSSSSSSLSSLSSSCGSSETSSHASPVHRHFRGGIGLVKSKSTAAFVARRRGGGGGGFLSIFRSRSKRMINGCELHLK</sequence>
<feature type="region of interest" description="Disordered" evidence="1">
    <location>
        <begin position="1"/>
        <end position="30"/>
    </location>
</feature>
<dbReference type="Proteomes" id="UP000249390">
    <property type="component" value="Unassembled WGS sequence"/>
</dbReference>
<proteinExistence type="predicted"/>
<dbReference type="PANTHER" id="PTHR34046:SF7">
    <property type="entry name" value="DUF740 FAMILY PROTEIN"/>
    <property type="match status" value="1"/>
</dbReference>
<gene>
    <name evidence="2" type="ORF">DM860_009519</name>
</gene>
<feature type="compositionally biased region" description="Low complexity" evidence="1">
    <location>
        <begin position="55"/>
        <end position="87"/>
    </location>
</feature>
<dbReference type="AlphaFoldDB" id="A0A328DIN4"/>
<evidence type="ECO:0000313" key="2">
    <source>
        <dbReference type="EMBL" id="RAL45655.1"/>
    </source>
</evidence>
<feature type="region of interest" description="Disordered" evidence="1">
    <location>
        <begin position="47"/>
        <end position="90"/>
    </location>
</feature>
<protein>
    <submittedName>
        <fullName evidence="2">Uncharacterized protein</fullName>
    </submittedName>
</protein>
<name>A0A328DIN4_9ASTE</name>
<keyword evidence="3" id="KW-1185">Reference proteome</keyword>